<feature type="domain" description="Glycosyl transferase family 1" evidence="1">
    <location>
        <begin position="204"/>
        <end position="370"/>
    </location>
</feature>
<organism evidence="3 4">
    <name type="scientific">Thiohalomonas denitrificans</name>
    <dbReference type="NCBI Taxonomy" id="415747"/>
    <lineage>
        <taxon>Bacteria</taxon>
        <taxon>Pseudomonadati</taxon>
        <taxon>Pseudomonadota</taxon>
        <taxon>Gammaproteobacteria</taxon>
        <taxon>Thiohalomonadales</taxon>
        <taxon>Thiohalomonadaceae</taxon>
        <taxon>Thiohalomonas</taxon>
    </lineage>
</organism>
<accession>A0A1G5R1L0</accession>
<name>A0A1G5R1L0_9GAMM</name>
<sequence length="393" mass="43579">MFVERETRHLQSGMSDSGRKKICHVISSLELGGAQQLLLALTHALSAPEFEHIVISLTRETDLARRLEALGCRVHCIGITGPRSAVMGFCRVARLLRQEQPDIVQTWLYHADLLGGLAAKLSGSRPIIWSVHHASPDGVHEKGRTWLIVKALAFLSYYIPDSIVYCSDYAKTVHEMLGYRAKPGIVINNGVNTDRFRPAATLRKQFRQELLLEDHVRLVGMVARFSPIKGFDVFLEMAESLKASIPQIQFVLAGTEVLTENPDLVRMVESSGLSHCCYLLGERTDIESIMNGLDVLVCPSYSESFGLVVAEALACGVPVIASDVEVLRRLVGDRYTSPVGVAEGFAEKVREVLMLGKEGRDDIGSQGRERIVKDWGNCAMFGQYRAHYQRATK</sequence>
<dbReference type="GO" id="GO:0016757">
    <property type="term" value="F:glycosyltransferase activity"/>
    <property type="evidence" value="ECO:0007669"/>
    <property type="project" value="InterPro"/>
</dbReference>
<dbReference type="GO" id="GO:1901135">
    <property type="term" value="P:carbohydrate derivative metabolic process"/>
    <property type="evidence" value="ECO:0007669"/>
    <property type="project" value="UniProtKB-ARBA"/>
</dbReference>
<dbReference type="InterPro" id="IPR028098">
    <property type="entry name" value="Glyco_trans_4-like_N"/>
</dbReference>
<dbReference type="Pfam" id="PF13439">
    <property type="entry name" value="Glyco_transf_4"/>
    <property type="match status" value="1"/>
</dbReference>
<keyword evidence="3" id="KW-0808">Transferase</keyword>
<dbReference type="EMBL" id="FMWD01000014">
    <property type="protein sequence ID" value="SCZ67229.1"/>
    <property type="molecule type" value="Genomic_DNA"/>
</dbReference>
<protein>
    <submittedName>
        <fullName evidence="3">Glycosyltransferase involved in cell wall bisynthesis</fullName>
    </submittedName>
</protein>
<reference evidence="3 4" key="1">
    <citation type="submission" date="2016-10" db="EMBL/GenBank/DDBJ databases">
        <authorList>
            <person name="de Groot N.N."/>
        </authorList>
    </citation>
    <scope>NUCLEOTIDE SEQUENCE [LARGE SCALE GENOMIC DNA]</scope>
    <source>
        <strain evidence="3 4">HLD2</strain>
    </source>
</reference>
<gene>
    <name evidence="3" type="ORF">SAMN03097708_03102</name>
</gene>
<keyword evidence="4" id="KW-1185">Reference proteome</keyword>
<evidence type="ECO:0000313" key="4">
    <source>
        <dbReference type="Proteomes" id="UP000199648"/>
    </source>
</evidence>
<dbReference type="STRING" id="415747.SAMN03097708_03102"/>
<proteinExistence type="predicted"/>
<evidence type="ECO:0000259" key="1">
    <source>
        <dbReference type="Pfam" id="PF00534"/>
    </source>
</evidence>
<dbReference type="Pfam" id="PF00534">
    <property type="entry name" value="Glycos_transf_1"/>
    <property type="match status" value="1"/>
</dbReference>
<dbReference type="SUPFAM" id="SSF53756">
    <property type="entry name" value="UDP-Glycosyltransferase/glycogen phosphorylase"/>
    <property type="match status" value="1"/>
</dbReference>
<evidence type="ECO:0000313" key="3">
    <source>
        <dbReference type="EMBL" id="SCZ67229.1"/>
    </source>
</evidence>
<dbReference type="Proteomes" id="UP000199648">
    <property type="component" value="Unassembled WGS sequence"/>
</dbReference>
<dbReference type="InterPro" id="IPR001296">
    <property type="entry name" value="Glyco_trans_1"/>
</dbReference>
<dbReference type="AlphaFoldDB" id="A0A1G5R1L0"/>
<feature type="domain" description="Glycosyltransferase subfamily 4-like N-terminal" evidence="2">
    <location>
        <begin position="32"/>
        <end position="195"/>
    </location>
</feature>
<dbReference type="Gene3D" id="3.40.50.2000">
    <property type="entry name" value="Glycogen Phosphorylase B"/>
    <property type="match status" value="2"/>
</dbReference>
<evidence type="ECO:0000259" key="2">
    <source>
        <dbReference type="Pfam" id="PF13439"/>
    </source>
</evidence>
<dbReference type="PANTHER" id="PTHR12526">
    <property type="entry name" value="GLYCOSYLTRANSFERASE"/>
    <property type="match status" value="1"/>
</dbReference>